<evidence type="ECO:0000313" key="3">
    <source>
        <dbReference type="Proteomes" id="UP001198862"/>
    </source>
</evidence>
<organism evidence="2 3">
    <name type="scientific">Reyranella aquatilis</name>
    <dbReference type="NCBI Taxonomy" id="2035356"/>
    <lineage>
        <taxon>Bacteria</taxon>
        <taxon>Pseudomonadati</taxon>
        <taxon>Pseudomonadota</taxon>
        <taxon>Alphaproteobacteria</taxon>
        <taxon>Hyphomicrobiales</taxon>
        <taxon>Reyranellaceae</taxon>
        <taxon>Reyranella</taxon>
    </lineage>
</organism>
<proteinExistence type="predicted"/>
<dbReference type="Proteomes" id="UP001198862">
    <property type="component" value="Unassembled WGS sequence"/>
</dbReference>
<feature type="coiled-coil region" evidence="1">
    <location>
        <begin position="12"/>
        <end position="67"/>
    </location>
</feature>
<dbReference type="InterPro" id="IPR038444">
    <property type="entry name" value="DUF465_sf"/>
</dbReference>
<keyword evidence="1" id="KW-0175">Coiled coil</keyword>
<accession>A0ABS8KPR2</accession>
<comment type="caution">
    <text evidence="2">The sequence shown here is derived from an EMBL/GenBank/DDBJ whole genome shotgun (WGS) entry which is preliminary data.</text>
</comment>
<keyword evidence="3" id="KW-1185">Reference proteome</keyword>
<name>A0ABS8KPR2_9HYPH</name>
<dbReference type="Pfam" id="PF04325">
    <property type="entry name" value="DUF465"/>
    <property type="match status" value="1"/>
</dbReference>
<dbReference type="Gene3D" id="6.10.280.50">
    <property type="match status" value="1"/>
</dbReference>
<evidence type="ECO:0000256" key="1">
    <source>
        <dbReference type="SAM" id="Coils"/>
    </source>
</evidence>
<dbReference type="InterPro" id="IPR007420">
    <property type="entry name" value="DUF465"/>
</dbReference>
<gene>
    <name evidence="2" type="ORF">LJ725_03665</name>
</gene>
<reference evidence="2 3" key="1">
    <citation type="submission" date="2021-11" db="EMBL/GenBank/DDBJ databases">
        <authorList>
            <person name="Lee D.-H."/>
            <person name="Kim S.-B."/>
        </authorList>
    </citation>
    <scope>NUCLEOTIDE SEQUENCE [LARGE SCALE GENOMIC DNA]</scope>
    <source>
        <strain evidence="2 3">KCTC 52223</strain>
    </source>
</reference>
<protein>
    <submittedName>
        <fullName evidence="2">YdcH family protein</fullName>
    </submittedName>
</protein>
<dbReference type="RefSeq" id="WP_230549252.1">
    <property type="nucleotide sequence ID" value="NZ_JAJISD010000001.1"/>
</dbReference>
<dbReference type="EMBL" id="JAJISD010000001">
    <property type="protein sequence ID" value="MCC8428050.1"/>
    <property type="molecule type" value="Genomic_DNA"/>
</dbReference>
<sequence>MNDLTSSDPPDAETIKAKLEALKSEHRDLDEVIDRLIEKPPFDQLQLQRLKKRKLGLKDQILRLESRLIPDIIA</sequence>
<evidence type="ECO:0000313" key="2">
    <source>
        <dbReference type="EMBL" id="MCC8428050.1"/>
    </source>
</evidence>